<keyword evidence="5 6" id="KW-0472">Membrane</keyword>
<accession>A0A381RM73</accession>
<evidence type="ECO:0000256" key="4">
    <source>
        <dbReference type="ARBA" id="ARBA00022989"/>
    </source>
</evidence>
<dbReference type="GO" id="GO:0005412">
    <property type="term" value="F:D-glucose:sodium symporter activity"/>
    <property type="evidence" value="ECO:0007669"/>
    <property type="project" value="TreeGrafter"/>
</dbReference>
<feature type="transmembrane region" description="Helical" evidence="6">
    <location>
        <begin position="549"/>
        <end position="566"/>
    </location>
</feature>
<dbReference type="InterPro" id="IPR001734">
    <property type="entry name" value="Na/solute_symporter"/>
</dbReference>
<evidence type="ECO:0000256" key="6">
    <source>
        <dbReference type="SAM" id="Phobius"/>
    </source>
</evidence>
<comment type="similarity">
    <text evidence="2">Belongs to the sodium:solute symporter (SSF) (TC 2.A.21) family.</text>
</comment>
<feature type="non-terminal residue" evidence="7">
    <location>
        <position position="1"/>
    </location>
</feature>
<feature type="transmembrane region" description="Helical" evidence="6">
    <location>
        <begin position="322"/>
        <end position="346"/>
    </location>
</feature>
<feature type="transmembrane region" description="Helical" evidence="6">
    <location>
        <begin position="68"/>
        <end position="85"/>
    </location>
</feature>
<feature type="transmembrane region" description="Helical" evidence="6">
    <location>
        <begin position="143"/>
        <end position="164"/>
    </location>
</feature>
<protein>
    <recommendedName>
        <fullName evidence="8">Na+:solute symporter</fullName>
    </recommendedName>
</protein>
<evidence type="ECO:0000313" key="7">
    <source>
        <dbReference type="EMBL" id="SUZ92942.1"/>
    </source>
</evidence>
<dbReference type="PANTHER" id="PTHR11819:SF77">
    <property type="entry name" value="SODIUM_GLUCOSE COTRANSPORT PROTEIN"/>
    <property type="match status" value="1"/>
</dbReference>
<feature type="transmembrane region" description="Helical" evidence="6">
    <location>
        <begin position="176"/>
        <end position="194"/>
    </location>
</feature>
<organism evidence="7">
    <name type="scientific">marine metagenome</name>
    <dbReference type="NCBI Taxonomy" id="408172"/>
    <lineage>
        <taxon>unclassified sequences</taxon>
        <taxon>metagenomes</taxon>
        <taxon>ecological metagenomes</taxon>
    </lineage>
</organism>
<evidence type="ECO:0000256" key="2">
    <source>
        <dbReference type="ARBA" id="ARBA00006434"/>
    </source>
</evidence>
<feature type="transmembrane region" description="Helical" evidence="6">
    <location>
        <begin position="433"/>
        <end position="451"/>
    </location>
</feature>
<comment type="subcellular location">
    <subcellularLocation>
        <location evidence="1">Membrane</location>
        <topology evidence="1">Multi-pass membrane protein</topology>
    </subcellularLocation>
</comment>
<feature type="transmembrane region" description="Helical" evidence="6">
    <location>
        <begin position="463"/>
        <end position="480"/>
    </location>
</feature>
<dbReference type="GO" id="GO:0005886">
    <property type="term" value="C:plasma membrane"/>
    <property type="evidence" value="ECO:0007669"/>
    <property type="project" value="TreeGrafter"/>
</dbReference>
<sequence>VAAYFSLSLVVGLWVSRQAGQDTKSFFLAGRNMPWWLLGVSMVATTFSTDTPNLVTDLVRQNGVSGNWAWWAFLLTGMLTVFVYAKLWRRSGVLTDIEFYELRYSGKAAAFLRGFRALYLGLVFNVLVMATVSLAAVKFGEIVLGWPGWVTLTIACSITLAYSALGGLKAVIITDFVQFTLAMIGSVWAMLYILDLPEIGGLSNLISHVNVSDKLALIPDLSDPNVWVPVMLVPLAVQWWASYYPGAEPGGGGYIAQRMFSAKDESNAVAATFLFNVAHYALRPWPWILIALSSLIVFPELADIQRAFPNLSADKLGHDVAYPAMLTLLPSGLLGLVAASLIAAFMSTMSTQLNLGASYLVNDFYHRFINKNASEKQLVQIGRLFTVLSIILGGGLGLMLTSAGQAFTLLLMIGAGTGLIYILRWFWWRINAYTEIVAMVSSIIIAGYFNFGESSLEGWQKIVIGAFLTTIVWVVATYFTPPDDEVTLRNFVKKVNPGGPGWVKYSDDISGKPWPVPKGILSMVLGCVAVYGFLLGVGQLIYGQTSSGLLICGLGTASSYGLLKLWK</sequence>
<dbReference type="PANTHER" id="PTHR11819">
    <property type="entry name" value="SOLUTE CARRIER FAMILY 5"/>
    <property type="match status" value="1"/>
</dbReference>
<keyword evidence="3 6" id="KW-0812">Transmembrane</keyword>
<feature type="transmembrane region" description="Helical" evidence="6">
    <location>
        <begin position="117"/>
        <end position="137"/>
    </location>
</feature>
<feature type="transmembrane region" description="Helical" evidence="6">
    <location>
        <begin position="407"/>
        <end position="427"/>
    </location>
</feature>
<evidence type="ECO:0000256" key="1">
    <source>
        <dbReference type="ARBA" id="ARBA00004141"/>
    </source>
</evidence>
<evidence type="ECO:0000256" key="5">
    <source>
        <dbReference type="ARBA" id="ARBA00023136"/>
    </source>
</evidence>
<feature type="transmembrane region" description="Helical" evidence="6">
    <location>
        <begin position="520"/>
        <end position="542"/>
    </location>
</feature>
<dbReference type="CDD" id="cd11477">
    <property type="entry name" value="SLC5sbd_u1"/>
    <property type="match status" value="1"/>
</dbReference>
<proteinExistence type="inferred from homology"/>
<dbReference type="Gene3D" id="1.20.1730.10">
    <property type="entry name" value="Sodium/glucose cotransporter"/>
    <property type="match status" value="1"/>
</dbReference>
<evidence type="ECO:0000256" key="3">
    <source>
        <dbReference type="ARBA" id="ARBA00022692"/>
    </source>
</evidence>
<dbReference type="EMBL" id="UINC01002103">
    <property type="protein sequence ID" value="SUZ92942.1"/>
    <property type="molecule type" value="Genomic_DNA"/>
</dbReference>
<dbReference type="PROSITE" id="PS50283">
    <property type="entry name" value="NA_SOLUT_SYMP_3"/>
    <property type="match status" value="1"/>
</dbReference>
<dbReference type="Pfam" id="PF00474">
    <property type="entry name" value="SSF"/>
    <property type="match status" value="1"/>
</dbReference>
<reference evidence="7" key="1">
    <citation type="submission" date="2018-05" db="EMBL/GenBank/DDBJ databases">
        <authorList>
            <person name="Lanie J.A."/>
            <person name="Ng W.-L."/>
            <person name="Kazmierczak K.M."/>
            <person name="Andrzejewski T.M."/>
            <person name="Davidsen T.M."/>
            <person name="Wayne K.J."/>
            <person name="Tettelin H."/>
            <person name="Glass J.I."/>
            <person name="Rusch D."/>
            <person name="Podicherti R."/>
            <person name="Tsui H.-C.T."/>
            <person name="Winkler M.E."/>
        </authorList>
    </citation>
    <scope>NUCLEOTIDE SEQUENCE</scope>
</reference>
<evidence type="ECO:0008006" key="8">
    <source>
        <dbReference type="Google" id="ProtNLM"/>
    </source>
</evidence>
<feature type="transmembrane region" description="Helical" evidence="6">
    <location>
        <begin position="381"/>
        <end position="400"/>
    </location>
</feature>
<keyword evidence="4 6" id="KW-1133">Transmembrane helix</keyword>
<name>A0A381RM73_9ZZZZ</name>
<dbReference type="AlphaFoldDB" id="A0A381RM73"/>
<gene>
    <name evidence="7" type="ORF">METZ01_LOCUS45796</name>
</gene>
<dbReference type="InterPro" id="IPR038377">
    <property type="entry name" value="Na/Glc_symporter_sf"/>
</dbReference>